<dbReference type="InterPro" id="IPR057447">
    <property type="entry name" value="Bbp19-like_phage"/>
</dbReference>
<reference evidence="2" key="1">
    <citation type="journal article" date="2015" name="Nature">
        <title>Complex archaea that bridge the gap between prokaryotes and eukaryotes.</title>
        <authorList>
            <person name="Spang A."/>
            <person name="Saw J.H."/>
            <person name="Jorgensen S.L."/>
            <person name="Zaremba-Niedzwiedzka K."/>
            <person name="Martijn J."/>
            <person name="Lind A.E."/>
            <person name="van Eijk R."/>
            <person name="Schleper C."/>
            <person name="Guy L."/>
            <person name="Ettema T.J."/>
        </authorList>
    </citation>
    <scope>NUCLEOTIDE SEQUENCE</scope>
</reference>
<dbReference type="Pfam" id="PF25181">
    <property type="entry name" value="Phage_Bbp19"/>
    <property type="match status" value="1"/>
</dbReference>
<organism evidence="2">
    <name type="scientific">marine sediment metagenome</name>
    <dbReference type="NCBI Taxonomy" id="412755"/>
    <lineage>
        <taxon>unclassified sequences</taxon>
        <taxon>metagenomes</taxon>
        <taxon>ecological metagenomes</taxon>
    </lineage>
</organism>
<comment type="caution">
    <text evidence="2">The sequence shown here is derived from an EMBL/GenBank/DDBJ whole genome shotgun (WGS) entry which is preliminary data.</text>
</comment>
<accession>A0A0F9REU3</accession>
<evidence type="ECO:0000313" key="2">
    <source>
        <dbReference type="EMBL" id="KKN23611.1"/>
    </source>
</evidence>
<feature type="domain" description="Bbp19-like phage" evidence="1">
    <location>
        <begin position="25"/>
        <end position="76"/>
    </location>
</feature>
<dbReference type="AlphaFoldDB" id="A0A0F9REU3"/>
<gene>
    <name evidence="2" type="ORF">LCGC14_0903130</name>
</gene>
<proteinExistence type="predicted"/>
<protein>
    <recommendedName>
        <fullName evidence="1">Bbp19-like phage domain-containing protein</fullName>
    </recommendedName>
</protein>
<evidence type="ECO:0000259" key="1">
    <source>
        <dbReference type="Pfam" id="PF25181"/>
    </source>
</evidence>
<sequence length="90" mass="10380">MNEQKQPDVSKKQAFGTLAKKTKRFHKLFTSPIGKQVLQDLEDEFNQDQIFDPNSDSVTAHNLGQRDVVIYINQMIRNKDNAARRSEMEG</sequence>
<dbReference type="EMBL" id="LAZR01002955">
    <property type="protein sequence ID" value="KKN23611.1"/>
    <property type="molecule type" value="Genomic_DNA"/>
</dbReference>
<name>A0A0F9REU3_9ZZZZ</name>